<dbReference type="STRING" id="529505.SAMN05421761_103105"/>
<name>A0A1N7L7M7_9BACT</name>
<dbReference type="Gene3D" id="3.60.21.10">
    <property type="match status" value="1"/>
</dbReference>
<dbReference type="PANTHER" id="PTHR42850:SF4">
    <property type="entry name" value="ZINC-DEPENDENT ENDOPOLYPHOSPHATASE"/>
    <property type="match status" value="1"/>
</dbReference>
<feature type="domain" description="Serine/threonine specific protein phosphatases" evidence="1">
    <location>
        <begin position="64"/>
        <end position="69"/>
    </location>
</feature>
<protein>
    <submittedName>
        <fullName evidence="2">Serine/threonine protein phosphatase 1</fullName>
    </submittedName>
</protein>
<dbReference type="GO" id="GO:0005737">
    <property type="term" value="C:cytoplasm"/>
    <property type="evidence" value="ECO:0007669"/>
    <property type="project" value="TreeGrafter"/>
</dbReference>
<evidence type="ECO:0000313" key="3">
    <source>
        <dbReference type="Proteomes" id="UP000186026"/>
    </source>
</evidence>
<dbReference type="CDD" id="cd00144">
    <property type="entry name" value="MPP_PPP_family"/>
    <property type="match status" value="1"/>
</dbReference>
<reference evidence="3" key="1">
    <citation type="submission" date="2017-01" db="EMBL/GenBank/DDBJ databases">
        <authorList>
            <person name="Varghese N."/>
            <person name="Submissions S."/>
        </authorList>
    </citation>
    <scope>NUCLEOTIDE SEQUENCE [LARGE SCALE GENOMIC DNA]</scope>
    <source>
        <strain evidence="3">DSM 46698</strain>
    </source>
</reference>
<gene>
    <name evidence="2" type="ORF">SAMN05421761_103105</name>
</gene>
<dbReference type="InterPro" id="IPR029052">
    <property type="entry name" value="Metallo-depent_PP-like"/>
</dbReference>
<dbReference type="PROSITE" id="PS00125">
    <property type="entry name" value="SER_THR_PHOSPHATASE"/>
    <property type="match status" value="1"/>
</dbReference>
<sequence>MSLFIIGDVHGCFHTYLKLMDHWEPKTETLIQLGDLVDRGNFSPLTIRLAFEVKKVFKNSVHFLKGNHEHMMIRYLQGEPNSDHWLDNGGKETLEQFKTHKLDPYFYLGWLNTMPLIWENKNVLVSHAGFSGNGSPFDTHNPDGVLWNRKPLIHMGKLQVIGHTPIAGSKAEFHEASNSWNIDTGAYQGNYLTGIKLNKDGTLIETITIPTDPRDVEQKNSLPSGMVINSKGQNISLSN</sequence>
<dbReference type="SUPFAM" id="SSF56300">
    <property type="entry name" value="Metallo-dependent phosphatases"/>
    <property type="match status" value="1"/>
</dbReference>
<dbReference type="EMBL" id="FTOP01000003">
    <property type="protein sequence ID" value="SIS69816.1"/>
    <property type="molecule type" value="Genomic_DNA"/>
</dbReference>
<dbReference type="AlphaFoldDB" id="A0A1N7L7M7"/>
<dbReference type="GO" id="GO:0110154">
    <property type="term" value="P:RNA decapping"/>
    <property type="evidence" value="ECO:0007669"/>
    <property type="project" value="TreeGrafter"/>
</dbReference>
<dbReference type="PANTHER" id="PTHR42850">
    <property type="entry name" value="METALLOPHOSPHOESTERASE"/>
    <property type="match status" value="1"/>
</dbReference>
<dbReference type="OrthoDB" id="9808081at2"/>
<proteinExistence type="predicted"/>
<dbReference type="GO" id="GO:0008803">
    <property type="term" value="F:bis(5'-nucleosyl)-tetraphosphatase (symmetrical) activity"/>
    <property type="evidence" value="ECO:0007669"/>
    <property type="project" value="TreeGrafter"/>
</dbReference>
<dbReference type="Pfam" id="PF00149">
    <property type="entry name" value="Metallophos"/>
    <property type="match status" value="1"/>
</dbReference>
<evidence type="ECO:0000313" key="2">
    <source>
        <dbReference type="EMBL" id="SIS69816.1"/>
    </source>
</evidence>
<dbReference type="GO" id="GO:0016791">
    <property type="term" value="F:phosphatase activity"/>
    <property type="evidence" value="ECO:0007669"/>
    <property type="project" value="TreeGrafter"/>
</dbReference>
<dbReference type="InterPro" id="IPR006186">
    <property type="entry name" value="Ser/Thr-sp_prot-phosphatase"/>
</dbReference>
<accession>A0A1N7L7M7</accession>
<dbReference type="RefSeq" id="WP_076498982.1">
    <property type="nucleotide sequence ID" value="NZ_FTOP01000003.1"/>
</dbReference>
<dbReference type="PRINTS" id="PR00114">
    <property type="entry name" value="STPHPHTASE"/>
</dbReference>
<evidence type="ECO:0000259" key="1">
    <source>
        <dbReference type="PROSITE" id="PS00125"/>
    </source>
</evidence>
<dbReference type="InterPro" id="IPR004843">
    <property type="entry name" value="Calcineurin-like_PHP"/>
</dbReference>
<organism evidence="2 3">
    <name type="scientific">Belliella pelovolcani</name>
    <dbReference type="NCBI Taxonomy" id="529505"/>
    <lineage>
        <taxon>Bacteria</taxon>
        <taxon>Pseudomonadati</taxon>
        <taxon>Bacteroidota</taxon>
        <taxon>Cytophagia</taxon>
        <taxon>Cytophagales</taxon>
        <taxon>Cyclobacteriaceae</taxon>
        <taxon>Belliella</taxon>
    </lineage>
</organism>
<dbReference type="InterPro" id="IPR050126">
    <property type="entry name" value="Ap4A_hydrolase"/>
</dbReference>
<dbReference type="Proteomes" id="UP000186026">
    <property type="component" value="Unassembled WGS sequence"/>
</dbReference>
<keyword evidence="3" id="KW-1185">Reference proteome</keyword>